<organism evidence="1 2">
    <name type="scientific">Fibrella aestuarina BUZ 2</name>
    <dbReference type="NCBI Taxonomy" id="1166018"/>
    <lineage>
        <taxon>Bacteria</taxon>
        <taxon>Pseudomonadati</taxon>
        <taxon>Bacteroidota</taxon>
        <taxon>Cytophagia</taxon>
        <taxon>Cytophagales</taxon>
        <taxon>Spirosomataceae</taxon>
        <taxon>Fibrella</taxon>
    </lineage>
</organism>
<proteinExistence type="predicted"/>
<evidence type="ECO:0000313" key="1">
    <source>
        <dbReference type="EMBL" id="CCG99020.1"/>
    </source>
</evidence>
<dbReference type="HOGENOM" id="CLU_1913932_0_0_10"/>
<evidence type="ECO:0000313" key="2">
    <source>
        <dbReference type="Proteomes" id="UP000011058"/>
    </source>
</evidence>
<sequence length="132" mass="14813">MPKRDKFHGDVGQFLTGKDAVDRTIRYKKHKEVDQKCAPDTYIRGEFFGINRINSLLGRKDCVGIRIYYGKRYEDKDENPVDEGRGELKSRLVIVGVRADGTDIFDDKTGLKGDGDGDALGDGYTCPRHCAP</sequence>
<name>I0K4G7_9BACT</name>
<dbReference type="Proteomes" id="UP000011058">
    <property type="component" value="Chromosome"/>
</dbReference>
<dbReference type="AlphaFoldDB" id="I0K4G7"/>
<accession>I0K4G7</accession>
<protein>
    <submittedName>
        <fullName evidence="1">Uncharacterized protein</fullName>
    </submittedName>
</protein>
<keyword evidence="2" id="KW-1185">Reference proteome</keyword>
<dbReference type="KEGG" id="fae:FAES_1009"/>
<dbReference type="RefSeq" id="WP_015330120.1">
    <property type="nucleotide sequence ID" value="NC_020054.1"/>
</dbReference>
<dbReference type="EMBL" id="HE796683">
    <property type="protein sequence ID" value="CCG99020.1"/>
    <property type="molecule type" value="Genomic_DNA"/>
</dbReference>
<dbReference type="OrthoDB" id="661524at2"/>
<reference evidence="1 2" key="1">
    <citation type="journal article" date="2012" name="J. Bacteriol.">
        <title>Genome Sequence of Fibrella aestuarina BUZ 2T, a Filamentous Marine Bacterium.</title>
        <authorList>
            <person name="Filippini M."/>
            <person name="Qi W."/>
            <person name="Blom J."/>
            <person name="Goesmann A."/>
            <person name="Smits T.H."/>
            <person name="Bagheri H.C."/>
        </authorList>
    </citation>
    <scope>NUCLEOTIDE SEQUENCE [LARGE SCALE GENOMIC DNA]</scope>
    <source>
        <strain evidence="2">BUZ 2T</strain>
    </source>
</reference>
<gene>
    <name evidence="1" type="ORF">FAES_1009</name>
</gene>
<dbReference type="eggNOG" id="ENOG5033BVE">
    <property type="taxonomic scope" value="Bacteria"/>
</dbReference>